<dbReference type="EMBL" id="JAWCUI010000046">
    <property type="protein sequence ID" value="KAL1892230.1"/>
    <property type="molecule type" value="Genomic_DNA"/>
</dbReference>
<feature type="transmembrane region" description="Helical" evidence="12">
    <location>
        <begin position="486"/>
        <end position="506"/>
    </location>
</feature>
<keyword evidence="5 12" id="KW-0285">Flavoprotein</keyword>
<evidence type="ECO:0000313" key="16">
    <source>
        <dbReference type="Proteomes" id="UP001583186"/>
    </source>
</evidence>
<dbReference type="PANTHER" id="PTHR10835">
    <property type="entry name" value="SQUALENE MONOOXYGENASE"/>
    <property type="match status" value="1"/>
</dbReference>
<evidence type="ECO:0000256" key="3">
    <source>
        <dbReference type="ARBA" id="ARBA00008802"/>
    </source>
</evidence>
<dbReference type="InterPro" id="IPR040125">
    <property type="entry name" value="Squalene_monox"/>
</dbReference>
<gene>
    <name evidence="15" type="primary">ERG1_2</name>
    <name evidence="15" type="ORF">Sste5346_007186</name>
</gene>
<keyword evidence="12" id="KW-0256">Endoplasmic reticulum</keyword>
<evidence type="ECO:0000256" key="6">
    <source>
        <dbReference type="ARBA" id="ARBA00022692"/>
    </source>
</evidence>
<feature type="transmembrane region" description="Helical" evidence="12">
    <location>
        <begin position="434"/>
        <end position="451"/>
    </location>
</feature>
<dbReference type="Proteomes" id="UP001583186">
    <property type="component" value="Unassembled WGS sequence"/>
</dbReference>
<evidence type="ECO:0000256" key="11">
    <source>
        <dbReference type="ARBA" id="ARBA00023136"/>
    </source>
</evidence>
<dbReference type="Pfam" id="PF01266">
    <property type="entry name" value="DAO"/>
    <property type="match status" value="1"/>
</dbReference>
<evidence type="ECO:0000259" key="13">
    <source>
        <dbReference type="Pfam" id="PF01266"/>
    </source>
</evidence>
<feature type="domain" description="FAD dependent oxidoreductase" evidence="13">
    <location>
        <begin position="24"/>
        <end position="54"/>
    </location>
</feature>
<evidence type="ECO:0000259" key="14">
    <source>
        <dbReference type="Pfam" id="PF08491"/>
    </source>
</evidence>
<name>A0ABR3YWK8_9PEZI</name>
<dbReference type="InterPro" id="IPR036188">
    <property type="entry name" value="FAD/NAD-bd_sf"/>
</dbReference>
<evidence type="ECO:0000256" key="9">
    <source>
        <dbReference type="ARBA" id="ARBA00022989"/>
    </source>
</evidence>
<comment type="catalytic activity">
    <reaction evidence="12">
        <text>squalene + reduced [NADPH--hemoprotein reductase] + O2 = (S)-2,3-epoxysqualene + oxidized [NADPH--hemoprotein reductase] + H2O + H(+)</text>
        <dbReference type="Rhea" id="RHEA:25282"/>
        <dbReference type="Rhea" id="RHEA-COMP:11964"/>
        <dbReference type="Rhea" id="RHEA-COMP:11965"/>
        <dbReference type="ChEBI" id="CHEBI:15377"/>
        <dbReference type="ChEBI" id="CHEBI:15378"/>
        <dbReference type="ChEBI" id="CHEBI:15379"/>
        <dbReference type="ChEBI" id="CHEBI:15440"/>
        <dbReference type="ChEBI" id="CHEBI:15441"/>
        <dbReference type="ChEBI" id="CHEBI:57618"/>
        <dbReference type="ChEBI" id="CHEBI:58210"/>
        <dbReference type="EC" id="1.14.14.17"/>
    </reaction>
</comment>
<accession>A0ABR3YWK8</accession>
<evidence type="ECO:0000256" key="12">
    <source>
        <dbReference type="RuleBase" id="RU367121"/>
    </source>
</evidence>
<evidence type="ECO:0000256" key="7">
    <source>
        <dbReference type="ARBA" id="ARBA00022827"/>
    </source>
</evidence>
<dbReference type="PANTHER" id="PTHR10835:SF0">
    <property type="entry name" value="SQUALENE MONOOXYGENASE"/>
    <property type="match status" value="1"/>
</dbReference>
<sequence>MSAVATEAVLDVRKRRRQRYHEADVVIVGAGVLGCALAYALADQGRSVLLLEHNMHEPDRIVGELMQPGGVASLHKLGLEECIENIDSVTCHGYHVVFDDQDIVIPYPPVDSDGHVPMDAYVPGSAEYKKIGNKRSDRSNGPEGRSFHHGRFIMQLRRKCLAHPNITVVETEVTGLIRGGPVPDEVLGVHTQTTVRLDGSPISRFDAAATAKKDKESDAAVPSCPTTKTPDCFFGQLTVVADGYASNFRKEVLKSAPIVKSKFYALELIDCPLEPKGFGHVFINSSAFPVLLYQIGSHETRALIDVPSNLPAASVANGGVRGYIRNVVIPSLPENVHACVEAALADGKIPRSMPNSWLPPAPRSAITKAASQGVILLGDAYNMRHPLTGGGMTVALNDAVVLSGLLSPDRVPDLGDHAAVARAMGDFHWSRKRLTSIVNVLAQALYALFAANSRPLRMLQQGCFQYFRRGWSAQPMGLLGGIIRKPLVLAYHFFSVAFLAIWLNTIEVVTGGSSSAGAAVLGLVKLPLAIADGILVLWTACIVFLPVFWRELR</sequence>
<proteinExistence type="inferred from homology"/>
<evidence type="ECO:0000256" key="4">
    <source>
        <dbReference type="ARBA" id="ARBA00012312"/>
    </source>
</evidence>
<dbReference type="Gene3D" id="3.50.50.60">
    <property type="entry name" value="FAD/NAD(P)-binding domain"/>
    <property type="match status" value="2"/>
</dbReference>
<dbReference type="GO" id="GO:0004506">
    <property type="term" value="F:squalene monooxygenase activity"/>
    <property type="evidence" value="ECO:0007669"/>
    <property type="project" value="UniProtKB-EC"/>
</dbReference>
<evidence type="ECO:0000256" key="5">
    <source>
        <dbReference type="ARBA" id="ARBA00022630"/>
    </source>
</evidence>
<evidence type="ECO:0000256" key="1">
    <source>
        <dbReference type="ARBA" id="ARBA00001974"/>
    </source>
</evidence>
<evidence type="ECO:0000256" key="8">
    <source>
        <dbReference type="ARBA" id="ARBA00022848"/>
    </source>
</evidence>
<comment type="subcellular location">
    <subcellularLocation>
        <location evidence="12">Endoplasmic reticulum membrane</location>
        <topology evidence="12">Multi-pass membrane protein</topology>
    </subcellularLocation>
    <subcellularLocation>
        <location evidence="2">Microsome membrane</location>
        <topology evidence="2">Multi-pass membrane protein</topology>
    </subcellularLocation>
</comment>
<comment type="caution">
    <text evidence="15">The sequence shown here is derived from an EMBL/GenBank/DDBJ whole genome shotgun (WGS) entry which is preliminary data.</text>
</comment>
<feature type="transmembrane region" description="Helical" evidence="12">
    <location>
        <begin position="526"/>
        <end position="549"/>
    </location>
</feature>
<feature type="transmembrane region" description="Helical" evidence="12">
    <location>
        <begin position="23"/>
        <end position="42"/>
    </location>
</feature>
<evidence type="ECO:0000256" key="2">
    <source>
        <dbReference type="ARBA" id="ARBA00004154"/>
    </source>
</evidence>
<evidence type="ECO:0000313" key="15">
    <source>
        <dbReference type="EMBL" id="KAL1892230.1"/>
    </source>
</evidence>
<dbReference type="EC" id="1.14.14.17" evidence="4 12"/>
<feature type="domain" description="Squalene epoxidase" evidence="14">
    <location>
        <begin position="235"/>
        <end position="507"/>
    </location>
</feature>
<comment type="function">
    <text evidence="12">Catalyzes the stereospecific oxidation of squalene to (S)-2,3-epoxysqualene, and is considered to be a rate-limiting enzyme in steroid biosynthesis.</text>
</comment>
<protein>
    <recommendedName>
        <fullName evidence="4 12">Squalene monooxygenase</fullName>
        <ecNumber evidence="4 12">1.14.14.17</ecNumber>
    </recommendedName>
</protein>
<keyword evidence="16" id="KW-1185">Reference proteome</keyword>
<organism evidence="15 16">
    <name type="scientific">Sporothrix stenoceras</name>
    <dbReference type="NCBI Taxonomy" id="5173"/>
    <lineage>
        <taxon>Eukaryota</taxon>
        <taxon>Fungi</taxon>
        <taxon>Dikarya</taxon>
        <taxon>Ascomycota</taxon>
        <taxon>Pezizomycotina</taxon>
        <taxon>Sordariomycetes</taxon>
        <taxon>Sordariomycetidae</taxon>
        <taxon>Ophiostomatales</taxon>
        <taxon>Ophiostomataceae</taxon>
        <taxon>Sporothrix</taxon>
    </lineage>
</organism>
<dbReference type="InterPro" id="IPR006076">
    <property type="entry name" value="FAD-dep_OxRdtase"/>
</dbReference>
<dbReference type="Pfam" id="PF08491">
    <property type="entry name" value="SE"/>
    <property type="match status" value="1"/>
</dbReference>
<dbReference type="InterPro" id="IPR013698">
    <property type="entry name" value="Squalene_epoxidase"/>
</dbReference>
<evidence type="ECO:0000256" key="10">
    <source>
        <dbReference type="ARBA" id="ARBA00023002"/>
    </source>
</evidence>
<keyword evidence="9 12" id="KW-1133">Transmembrane helix</keyword>
<keyword evidence="7 12" id="KW-0274">FAD</keyword>
<comment type="cofactor">
    <cofactor evidence="1 12">
        <name>FAD</name>
        <dbReference type="ChEBI" id="CHEBI:57692"/>
    </cofactor>
</comment>
<reference evidence="15 16" key="1">
    <citation type="journal article" date="2024" name="IMA Fungus">
        <title>IMA Genome - F19 : A genome assembly and annotation guide to empower mycologists, including annotated draft genome sequences of Ceratocystis pirilliformis, Diaporthe australafricana, Fusarium ophioides, Paecilomyces lecythidis, and Sporothrix stenoceras.</title>
        <authorList>
            <person name="Aylward J."/>
            <person name="Wilson A.M."/>
            <person name="Visagie C.M."/>
            <person name="Spraker J."/>
            <person name="Barnes I."/>
            <person name="Buitendag C."/>
            <person name="Ceriani C."/>
            <person name="Del Mar Angel L."/>
            <person name="du Plessis D."/>
            <person name="Fuchs T."/>
            <person name="Gasser K."/>
            <person name="Kramer D."/>
            <person name="Li W."/>
            <person name="Munsamy K."/>
            <person name="Piso A."/>
            <person name="Price J.L."/>
            <person name="Sonnekus B."/>
            <person name="Thomas C."/>
            <person name="van der Nest A."/>
            <person name="van Dijk A."/>
            <person name="van Heerden A."/>
            <person name="van Vuuren N."/>
            <person name="Yilmaz N."/>
            <person name="Duong T.A."/>
            <person name="van der Merwe N.A."/>
            <person name="Wingfield M.J."/>
            <person name="Wingfield B.D."/>
        </authorList>
    </citation>
    <scope>NUCLEOTIDE SEQUENCE [LARGE SCALE GENOMIC DNA]</scope>
    <source>
        <strain evidence="15 16">CMW 5346</strain>
    </source>
</reference>
<keyword evidence="6 12" id="KW-0812">Transmembrane</keyword>
<comment type="similarity">
    <text evidence="3 12">Belongs to the squalene monooxygenase family.</text>
</comment>
<keyword evidence="11 12" id="KW-0472">Membrane</keyword>
<keyword evidence="10 12" id="KW-0560">Oxidoreductase</keyword>
<dbReference type="PRINTS" id="PR00420">
    <property type="entry name" value="RNGMNOXGNASE"/>
</dbReference>
<dbReference type="SUPFAM" id="SSF51905">
    <property type="entry name" value="FAD/NAD(P)-binding domain"/>
    <property type="match status" value="1"/>
</dbReference>
<keyword evidence="8" id="KW-0492">Microsome</keyword>